<feature type="compositionally biased region" description="Low complexity" evidence="9">
    <location>
        <begin position="882"/>
        <end position="892"/>
    </location>
</feature>
<dbReference type="PANTHER" id="PTHR14344">
    <property type="entry name" value="WD REPEAT PROTEIN"/>
    <property type="match status" value="1"/>
</dbReference>
<name>A0ABY7FLB3_MYAAR</name>
<dbReference type="Gene3D" id="2.130.10.10">
    <property type="entry name" value="YVTN repeat-like/Quinoprotein amine dehydrogenase"/>
    <property type="match status" value="3"/>
</dbReference>
<dbReference type="SMART" id="SM00320">
    <property type="entry name" value="WD40"/>
    <property type="match status" value="8"/>
</dbReference>
<dbReference type="SUPFAM" id="SSF50978">
    <property type="entry name" value="WD40 repeat-like"/>
    <property type="match status" value="3"/>
</dbReference>
<feature type="region of interest" description="Disordered" evidence="9">
    <location>
        <begin position="846"/>
        <end position="892"/>
    </location>
</feature>
<reference evidence="10" key="1">
    <citation type="submission" date="2022-11" db="EMBL/GenBank/DDBJ databases">
        <title>Centuries of genome instability and evolution in soft-shell clam transmissible cancer (bioRxiv).</title>
        <authorList>
            <person name="Hart S.F.M."/>
            <person name="Yonemitsu M.A."/>
            <person name="Giersch R.M."/>
            <person name="Beal B.F."/>
            <person name="Arriagada G."/>
            <person name="Davis B.W."/>
            <person name="Ostrander E.A."/>
            <person name="Goff S.P."/>
            <person name="Metzger M.J."/>
        </authorList>
    </citation>
    <scope>NUCLEOTIDE SEQUENCE</scope>
    <source>
        <strain evidence="10">MELC-2E11</strain>
        <tissue evidence="10">Siphon/mantle</tissue>
    </source>
</reference>
<keyword evidence="2" id="KW-0963">Cytoplasm</keyword>
<evidence type="ECO:0000256" key="6">
    <source>
        <dbReference type="ARBA" id="ARBA00038255"/>
    </source>
</evidence>
<gene>
    <name evidence="10" type="ORF">MAR_016341</name>
</gene>
<evidence type="ECO:0000256" key="4">
    <source>
        <dbReference type="ARBA" id="ARBA00022694"/>
    </source>
</evidence>
<dbReference type="EMBL" id="CP111023">
    <property type="protein sequence ID" value="WAR22367.1"/>
    <property type="molecule type" value="Genomic_DNA"/>
</dbReference>
<dbReference type="InterPro" id="IPR001680">
    <property type="entry name" value="WD40_rpt"/>
</dbReference>
<dbReference type="InterPro" id="IPR015943">
    <property type="entry name" value="WD40/YVTN_repeat-like_dom_sf"/>
</dbReference>
<feature type="repeat" description="WD" evidence="8">
    <location>
        <begin position="261"/>
        <end position="287"/>
    </location>
</feature>
<evidence type="ECO:0000256" key="2">
    <source>
        <dbReference type="ARBA" id="ARBA00022490"/>
    </source>
</evidence>
<sequence length="1047" mass="116398">MHLESEFYTGPVTALWCNRNFLLAGLGSYVWVYTLEDRGLIQRIDVLPARVVHGFIQDPQNDRHVCVYGQKSLRVLHQDSCTGQLTCTGKLMELHDWIWDVGWIEGVIFNVDYSPSLQLICSVSDDRSIQLYRVKFAQPMTTTDLDIWKTVDCSLIHTLYGHSARVWDGKLLDDCIVSVGEDSTLCVWSYEGQIIQKLKGHKGKSIWSLCAGKGNNTDIKGGNQEYSKGRNSVVNREGIQDQSMASNSSYLKVKGDEENRESNLVFTGGGDNSIRMWRLQNQQEVHLKNETHTLNLQAFTHVPSLDQSETNSKSVTQTDVQACEGKILSIVWLDTSILLTTGPSGIMDMWKYSGHSLTGFSQCELPHSKQRFVTSATLVDHLDNQMLVCGDKMGSVYVYILDFNEKKGTLVHTFPRLHGRAGVTHICCHGNHIYSAGRDGTYRVYEWAEDDELVLLNSNKVCKGMDWIERLEFSDDSSEDIQVLGFYTDLFVVWSVQQNQKLLEVNCGGGHRAWDFCRHGNTATFVYVKAREVKVTKVATESNQFILKGSLHGRELCDAKHVASGQDTDDENGFPTLKVSHTLTSHISSVRCLAVCQSSIQSQHSSANRKLIFSAGGRAQLQIWRTDVKFNQDFDTCSSNTFTKEGANSSEGRQFFQDADTAFNKETHSDEMVSSPNFYHESLCGLQLSQIGKRVKKPWRFPVENSDPETRILDLTVIQQESSPSLFLIGAACSDGIVRLLSFNEESRNISIIATSTCGSHCILKVGHVIIPSQLDCIVPLPSNQQRILLLSAAADGYVSFWDVTKYCGSLNGSESCLSESVENDCSESLSNGTSDVVDNLNTLVNEEGSSPHKESRDCKIGSDVQDTRNNSKHDTYRSRSSENLSSNGSLSPLQRINVHQSGINSLQLIKHGNMYMLLTGGDDNAIKVTLVAIETIIESKVKVMKSGGHLSANSAQITGIWSLTDDLLLSASIDQRLCVWKLDVTEDKLQLQFINAYYTSVSDVANIDVWKQGEKCFVLVCGVGLELVVVSEEMTGTDCSSVKLDS</sequence>
<evidence type="ECO:0000256" key="7">
    <source>
        <dbReference type="ARBA" id="ARBA00040154"/>
    </source>
</evidence>
<accession>A0ABY7FLB3</accession>
<feature type="compositionally biased region" description="Basic and acidic residues" evidence="9">
    <location>
        <begin position="850"/>
        <end position="881"/>
    </location>
</feature>
<dbReference type="Proteomes" id="UP001164746">
    <property type="component" value="Chromosome 12"/>
</dbReference>
<evidence type="ECO:0000256" key="1">
    <source>
        <dbReference type="ARBA" id="ARBA00004496"/>
    </source>
</evidence>
<evidence type="ECO:0000256" key="8">
    <source>
        <dbReference type="PROSITE-ProRule" id="PRU00221"/>
    </source>
</evidence>
<evidence type="ECO:0000256" key="3">
    <source>
        <dbReference type="ARBA" id="ARBA00022574"/>
    </source>
</evidence>
<comment type="subcellular location">
    <subcellularLocation>
        <location evidence="1">Cytoplasm</location>
    </subcellularLocation>
</comment>
<dbReference type="InterPro" id="IPR051973">
    <property type="entry name" value="tRNA_Anticodon_Mtase-Reg"/>
</dbReference>
<dbReference type="Pfam" id="PF00400">
    <property type="entry name" value="WD40"/>
    <property type="match status" value="1"/>
</dbReference>
<keyword evidence="3 8" id="KW-0853">WD repeat</keyword>
<evidence type="ECO:0000256" key="5">
    <source>
        <dbReference type="ARBA" id="ARBA00022737"/>
    </source>
</evidence>
<dbReference type="InterPro" id="IPR036322">
    <property type="entry name" value="WD40_repeat_dom_sf"/>
</dbReference>
<keyword evidence="5" id="KW-0677">Repeat</keyword>
<dbReference type="PANTHER" id="PTHR14344:SF3">
    <property type="entry name" value="WD REPEAT-CONTAINING PROTEIN 6"/>
    <property type="match status" value="1"/>
</dbReference>
<proteinExistence type="inferred from homology"/>
<evidence type="ECO:0000256" key="9">
    <source>
        <dbReference type="SAM" id="MobiDB-lite"/>
    </source>
</evidence>
<protein>
    <recommendedName>
        <fullName evidence="7">tRNA (34-2'-O)-methyltransferase regulator WDR6</fullName>
    </recommendedName>
</protein>
<evidence type="ECO:0000313" key="11">
    <source>
        <dbReference type="Proteomes" id="UP001164746"/>
    </source>
</evidence>
<comment type="similarity">
    <text evidence="6">Belongs to the WD repeat WDR6 family.</text>
</comment>
<evidence type="ECO:0000313" key="10">
    <source>
        <dbReference type="EMBL" id="WAR22367.1"/>
    </source>
</evidence>
<dbReference type="PROSITE" id="PS50082">
    <property type="entry name" value="WD_REPEATS_2"/>
    <property type="match status" value="1"/>
</dbReference>
<organism evidence="10 11">
    <name type="scientific">Mya arenaria</name>
    <name type="common">Soft-shell clam</name>
    <dbReference type="NCBI Taxonomy" id="6604"/>
    <lineage>
        <taxon>Eukaryota</taxon>
        <taxon>Metazoa</taxon>
        <taxon>Spiralia</taxon>
        <taxon>Lophotrochozoa</taxon>
        <taxon>Mollusca</taxon>
        <taxon>Bivalvia</taxon>
        <taxon>Autobranchia</taxon>
        <taxon>Heteroconchia</taxon>
        <taxon>Euheterodonta</taxon>
        <taxon>Imparidentia</taxon>
        <taxon>Neoheterodontei</taxon>
        <taxon>Myida</taxon>
        <taxon>Myoidea</taxon>
        <taxon>Myidae</taxon>
        <taxon>Mya</taxon>
    </lineage>
</organism>
<keyword evidence="4" id="KW-0819">tRNA processing</keyword>
<keyword evidence="11" id="KW-1185">Reference proteome</keyword>